<proteinExistence type="predicted"/>
<keyword evidence="2" id="KW-1185">Reference proteome</keyword>
<protein>
    <submittedName>
        <fullName evidence="1">Uncharacterized protein</fullName>
    </submittedName>
</protein>
<evidence type="ECO:0000313" key="2">
    <source>
        <dbReference type="Proteomes" id="UP001218218"/>
    </source>
</evidence>
<dbReference type="Proteomes" id="UP001218218">
    <property type="component" value="Unassembled WGS sequence"/>
</dbReference>
<dbReference type="EMBL" id="JARIHO010000011">
    <property type="protein sequence ID" value="KAJ7353542.1"/>
    <property type="molecule type" value="Genomic_DNA"/>
</dbReference>
<organism evidence="1 2">
    <name type="scientific">Mycena albidolilacea</name>
    <dbReference type="NCBI Taxonomy" id="1033008"/>
    <lineage>
        <taxon>Eukaryota</taxon>
        <taxon>Fungi</taxon>
        <taxon>Dikarya</taxon>
        <taxon>Basidiomycota</taxon>
        <taxon>Agaricomycotina</taxon>
        <taxon>Agaricomycetes</taxon>
        <taxon>Agaricomycetidae</taxon>
        <taxon>Agaricales</taxon>
        <taxon>Marasmiineae</taxon>
        <taxon>Mycenaceae</taxon>
        <taxon>Mycena</taxon>
    </lineage>
</organism>
<comment type="caution">
    <text evidence="1">The sequence shown here is derived from an EMBL/GenBank/DDBJ whole genome shotgun (WGS) entry which is preliminary data.</text>
</comment>
<name>A0AAD7AAS7_9AGAR</name>
<reference evidence="1" key="1">
    <citation type="submission" date="2023-03" db="EMBL/GenBank/DDBJ databases">
        <title>Massive genome expansion in bonnet fungi (Mycena s.s.) driven by repeated elements and novel gene families across ecological guilds.</title>
        <authorList>
            <consortium name="Lawrence Berkeley National Laboratory"/>
            <person name="Harder C.B."/>
            <person name="Miyauchi S."/>
            <person name="Viragh M."/>
            <person name="Kuo A."/>
            <person name="Thoen E."/>
            <person name="Andreopoulos B."/>
            <person name="Lu D."/>
            <person name="Skrede I."/>
            <person name="Drula E."/>
            <person name="Henrissat B."/>
            <person name="Morin E."/>
            <person name="Kohler A."/>
            <person name="Barry K."/>
            <person name="LaButti K."/>
            <person name="Morin E."/>
            <person name="Salamov A."/>
            <person name="Lipzen A."/>
            <person name="Mereny Z."/>
            <person name="Hegedus B."/>
            <person name="Baldrian P."/>
            <person name="Stursova M."/>
            <person name="Weitz H."/>
            <person name="Taylor A."/>
            <person name="Grigoriev I.V."/>
            <person name="Nagy L.G."/>
            <person name="Martin F."/>
            <person name="Kauserud H."/>
        </authorList>
    </citation>
    <scope>NUCLEOTIDE SEQUENCE</scope>
    <source>
        <strain evidence="1">CBHHK002</strain>
    </source>
</reference>
<gene>
    <name evidence="1" type="ORF">DFH08DRAFT_934412</name>
</gene>
<feature type="non-terminal residue" evidence="1">
    <location>
        <position position="357"/>
    </location>
</feature>
<dbReference type="AlphaFoldDB" id="A0AAD7AAS7"/>
<evidence type="ECO:0000313" key="1">
    <source>
        <dbReference type="EMBL" id="KAJ7353542.1"/>
    </source>
</evidence>
<sequence>MTNTVISDSGRWHPARSGKLNQVKPAMLRDSATGRDQELPLFCFLLKGPNLSVIGVLQCDSIMKVFFGTYRGEKFDSAYFSASERNHQTTQGEQGLVADSLYLNPEQTWNYDGGPTRARNPECFGRKFGTCAMGLVKESDEPSQVHNNIGEVRVGDSEIDSEPILIQESKQDRCSFSGGGTTSESTPGSIISILSRNTNRLRTPKWTRIEIRINTRIDSQVGAVLSLHLFPVGLNAKPVLVLFPEANALREGFGCWTVPFFAGFGDGQKVGCSEDSTGGGSVRDGERARGCHHWSPVRGRKKVFVDYLSCFLEWIDNGTRVKTVFLPSFDRVDTSRVTLEVQSKCQLRFPTVQFDVK</sequence>
<accession>A0AAD7AAS7</accession>